<evidence type="ECO:0000313" key="1">
    <source>
        <dbReference type="EMBL" id="KAJ3553046.1"/>
    </source>
</evidence>
<keyword evidence="2" id="KW-1185">Reference proteome</keyword>
<dbReference type="Proteomes" id="UP001148662">
    <property type="component" value="Unassembled WGS sequence"/>
</dbReference>
<dbReference type="EMBL" id="JANHOG010000585">
    <property type="protein sequence ID" value="KAJ3553046.1"/>
    <property type="molecule type" value="Genomic_DNA"/>
</dbReference>
<reference evidence="1" key="1">
    <citation type="submission" date="2022-07" db="EMBL/GenBank/DDBJ databases">
        <title>Genome Sequence of Phlebia brevispora.</title>
        <authorList>
            <person name="Buettner E."/>
        </authorList>
    </citation>
    <scope>NUCLEOTIDE SEQUENCE</scope>
    <source>
        <strain evidence="1">MPL23</strain>
    </source>
</reference>
<protein>
    <submittedName>
        <fullName evidence="1">Uncharacterized protein</fullName>
    </submittedName>
</protein>
<name>A0ACC1T4S2_9APHY</name>
<evidence type="ECO:0000313" key="2">
    <source>
        <dbReference type="Proteomes" id="UP001148662"/>
    </source>
</evidence>
<sequence length="839" mass="93621">MSSEQLPPAHKMKAPTDSDITPVPEDTTTLQTYIQDRRVIGSPSGSWFYRNKLLLLAASRPNEYQACIRSLVCVDGRELQWGLCEVDRLKMLSGWCVITGLEHYPPSIYVQDAVAICCQSLASAVLMIYHPCTLPSKFACAPQHQLTDLCVQYDPLVQPALLRDEIRATPESQATVAAARFAAARIIAGQDDRLLVIVGPCSIHSPQQALDYAKLLKERLPTWPNLHIIMRSYFEKPRTTVGWKGLINDPDIDGTFKINKGLRLARQLLCDLTQMGIPVGVELLDTISPQFISDLISWGAIGARTTESQLHRELASGSSFPIGFKNGTDGSMTVAVDAMRSSSNPHAFMGVTEQGLAAIVKTRGNQDVHVILRGGTSGPNYSAEHVKVAVAAIAKARPGNHPALMIDCSHGNSQKNHNNQPKVVDSICEQLQAGNRSIIGVMIESHIHAGRQDVPPEGPTGLKYGVSITDACVDWDTTIQMLDKLNELVSFYAVVFTASWTACREQRHLRHVAWFCVFRHDRRICIVRTWQARVHDVGQEAGRWRRMPLDVDNITPFWRMAITYFFRWASYGGIDFSVQAYRDMLRGLRAKSKPMWWQGTRHNRNICRTTWACASWWRISLCSQLAFFWLSFLSKASDGACFGSRLIVVYGSLSPYHMCPIVKNRLAPLTVSTCVKLCEAWERLAVTSLRYRHLIFPWDLLSSVPVCRHTSQTRCSADDLLPLTLVAVFLARNCTCRSAQSRPPTWKSCHAVEKFGGTTLTTLAAYLYFDKHVRVFSSAIDRMGTYAPIQKTVTRVPLPCADNSLSECAARTSRLKDVNGARVVFDLHTSTIMPRSLGE</sequence>
<proteinExistence type="predicted"/>
<organism evidence="1 2">
    <name type="scientific">Phlebia brevispora</name>
    <dbReference type="NCBI Taxonomy" id="194682"/>
    <lineage>
        <taxon>Eukaryota</taxon>
        <taxon>Fungi</taxon>
        <taxon>Dikarya</taxon>
        <taxon>Basidiomycota</taxon>
        <taxon>Agaricomycotina</taxon>
        <taxon>Agaricomycetes</taxon>
        <taxon>Polyporales</taxon>
        <taxon>Meruliaceae</taxon>
        <taxon>Phlebia</taxon>
    </lineage>
</organism>
<accession>A0ACC1T4S2</accession>
<gene>
    <name evidence="1" type="ORF">NM688_g3827</name>
</gene>
<comment type="caution">
    <text evidence="1">The sequence shown here is derived from an EMBL/GenBank/DDBJ whole genome shotgun (WGS) entry which is preliminary data.</text>
</comment>